<evidence type="ECO:0000313" key="6">
    <source>
        <dbReference type="EMBL" id="KKK22945.1"/>
    </source>
</evidence>
<sequence>MSSPPSCLSAGTTSPQFCSDPPTPATEFEDNIEVPGEHDEEYVLVTGGLGFIGSHTSLELLKAGHNIVIVDNLSNSFRDVFDRILLAAKAHCDRERRNCPKARLCCADYRDTSAMRLLLASYAVGTCRTEPKRTGIKGVIHFAAFKEVADSIQHPLKYYKNNVKGLIDWISLLEEYDIKSFIFSSSASVYGTLSENTPRIREEDCVHEKQEYSSPDGVRLHAEQGCTGITNPYGRSKFFGEAILADVCKSDPSWTVVALRYFNPIGCDPSGLLGEDPRESPSNLLPAVVRVLTGQNPELRIFGTDWDTPDGSAVRDFIHVTDLAKGHIAALAAAQVGRIQGNFRTFNLGTGSGHSVIEVVEALERVSHRSIPVKRVGRRPGDVGSCVAIPDRAGQELGWRTEKSLRDACEDLWNYLRIDQA</sequence>
<dbReference type="GO" id="GO:0003978">
    <property type="term" value="F:UDP-glucose 4-epimerase activity"/>
    <property type="evidence" value="ECO:0007669"/>
    <property type="project" value="InterPro"/>
</dbReference>
<protein>
    <recommendedName>
        <fullName evidence="5">NAD-dependent epimerase/dehydratase domain-containing protein</fullName>
    </recommendedName>
</protein>
<dbReference type="InterPro" id="IPR001509">
    <property type="entry name" value="Epimerase_deHydtase"/>
</dbReference>
<dbReference type="SUPFAM" id="SSF51735">
    <property type="entry name" value="NAD(P)-binding Rossmann-fold domains"/>
    <property type="match status" value="1"/>
</dbReference>
<evidence type="ECO:0000259" key="5">
    <source>
        <dbReference type="Pfam" id="PF01370"/>
    </source>
</evidence>
<dbReference type="InterPro" id="IPR005886">
    <property type="entry name" value="UDP_G4E"/>
</dbReference>
<comment type="caution">
    <text evidence="6">The sequence shown here is derived from an EMBL/GenBank/DDBJ whole genome shotgun (WGS) entry which is preliminary data.</text>
</comment>
<keyword evidence="2" id="KW-0520">NAD</keyword>
<accession>A0A0F8WZQ0</accession>
<dbReference type="FunFam" id="3.40.50.720:FF:000418">
    <property type="entry name" value="UDP-glucose 4-epimerase 5"/>
    <property type="match status" value="1"/>
</dbReference>
<dbReference type="Proteomes" id="UP000034291">
    <property type="component" value="Unassembled WGS sequence"/>
</dbReference>
<feature type="compositionally biased region" description="Polar residues" evidence="4">
    <location>
        <begin position="1"/>
        <end position="17"/>
    </location>
</feature>
<dbReference type="PANTHER" id="PTHR43725">
    <property type="entry name" value="UDP-GLUCOSE 4-EPIMERASE"/>
    <property type="match status" value="1"/>
</dbReference>
<evidence type="ECO:0000256" key="2">
    <source>
        <dbReference type="ARBA" id="ARBA00023027"/>
    </source>
</evidence>
<feature type="domain" description="NAD-dependent epimerase/dehydratase" evidence="5">
    <location>
        <begin position="43"/>
        <end position="339"/>
    </location>
</feature>
<dbReference type="AlphaFoldDB" id="A0A0F8WZQ0"/>
<dbReference type="InterPro" id="IPR036291">
    <property type="entry name" value="NAD(P)-bd_dom_sf"/>
</dbReference>
<dbReference type="OrthoDB" id="9402762at2759"/>
<dbReference type="EMBL" id="JZBS01001391">
    <property type="protein sequence ID" value="KKK22945.1"/>
    <property type="molecule type" value="Genomic_DNA"/>
</dbReference>
<organism evidence="6 7">
    <name type="scientific">Aspergillus rambellii</name>
    <dbReference type="NCBI Taxonomy" id="308745"/>
    <lineage>
        <taxon>Eukaryota</taxon>
        <taxon>Fungi</taxon>
        <taxon>Dikarya</taxon>
        <taxon>Ascomycota</taxon>
        <taxon>Pezizomycotina</taxon>
        <taxon>Eurotiomycetes</taxon>
        <taxon>Eurotiomycetidae</taxon>
        <taxon>Eurotiales</taxon>
        <taxon>Aspergillaceae</taxon>
        <taxon>Aspergillus</taxon>
        <taxon>Aspergillus subgen. Nidulantes</taxon>
    </lineage>
</organism>
<name>A0A0F8WZQ0_9EURO</name>
<evidence type="ECO:0000256" key="4">
    <source>
        <dbReference type="SAM" id="MobiDB-lite"/>
    </source>
</evidence>
<keyword evidence="7" id="KW-1185">Reference proteome</keyword>
<dbReference type="STRING" id="308745.A0A0F8WZQ0"/>
<reference evidence="6 7" key="1">
    <citation type="submission" date="2015-02" db="EMBL/GenBank/DDBJ databases">
        <title>Draft Genome Sequences of Two Closely-Related Aflatoxigenic Aspergillus Species Obtained from the Cote d'Ivoire.</title>
        <authorList>
            <person name="Moore G.G."/>
            <person name="Beltz S.B."/>
            <person name="Mack B.M."/>
        </authorList>
    </citation>
    <scope>NUCLEOTIDE SEQUENCE [LARGE SCALE GENOMIC DNA]</scope>
    <source>
        <strain evidence="6 7">SRRC1468</strain>
    </source>
</reference>
<evidence type="ECO:0000256" key="1">
    <source>
        <dbReference type="ARBA" id="ARBA00001911"/>
    </source>
</evidence>
<dbReference type="Gene3D" id="3.90.25.10">
    <property type="entry name" value="UDP-galactose 4-epimerase, domain 1"/>
    <property type="match status" value="1"/>
</dbReference>
<comment type="cofactor">
    <cofactor evidence="1">
        <name>NAD(+)</name>
        <dbReference type="ChEBI" id="CHEBI:57540"/>
    </cofactor>
</comment>
<gene>
    <name evidence="6" type="ORF">ARAM_005027</name>
</gene>
<dbReference type="GO" id="GO:0006012">
    <property type="term" value="P:galactose metabolic process"/>
    <property type="evidence" value="ECO:0007669"/>
    <property type="project" value="InterPro"/>
</dbReference>
<dbReference type="GO" id="GO:0005829">
    <property type="term" value="C:cytosol"/>
    <property type="evidence" value="ECO:0007669"/>
    <property type="project" value="TreeGrafter"/>
</dbReference>
<dbReference type="Pfam" id="PF01370">
    <property type="entry name" value="Epimerase"/>
    <property type="match status" value="1"/>
</dbReference>
<evidence type="ECO:0000256" key="3">
    <source>
        <dbReference type="ARBA" id="ARBA00023235"/>
    </source>
</evidence>
<proteinExistence type="predicted"/>
<dbReference type="Gene3D" id="3.40.50.720">
    <property type="entry name" value="NAD(P)-binding Rossmann-like Domain"/>
    <property type="match status" value="1"/>
</dbReference>
<keyword evidence="3" id="KW-0413">Isomerase</keyword>
<evidence type="ECO:0000313" key="7">
    <source>
        <dbReference type="Proteomes" id="UP000034291"/>
    </source>
</evidence>
<dbReference type="CDD" id="cd05247">
    <property type="entry name" value="UDP_G4E_1_SDR_e"/>
    <property type="match status" value="1"/>
</dbReference>
<dbReference type="PANTHER" id="PTHR43725:SF3">
    <property type="entry name" value="UDP-GLUCOSE 4-EPIMERASE (EUROFUNG)"/>
    <property type="match status" value="1"/>
</dbReference>
<feature type="region of interest" description="Disordered" evidence="4">
    <location>
        <begin position="1"/>
        <end position="24"/>
    </location>
</feature>